<dbReference type="Proteomes" id="UP000759131">
    <property type="component" value="Unassembled WGS sequence"/>
</dbReference>
<reference evidence="2" key="1">
    <citation type="submission" date="2020-11" db="EMBL/GenBank/DDBJ databases">
        <authorList>
            <person name="Tran Van P."/>
        </authorList>
    </citation>
    <scope>NUCLEOTIDE SEQUENCE</scope>
</reference>
<sequence length="151" mass="16215">MTIDTNLIMKLVVDVMGDRQIQVTVTQSLKGALLVGTCSFVGALLAGPVGLAIGGASGGVAAAFATNGTFRSITQTLNDLPFEKKRQIAEEIQSIIDKLEVNDLTELTKIAMICASLSRSDPNVILIKRFVEQTVPVIQRHILLQPNVNQN</sequence>
<dbReference type="PANTHER" id="PTHR31493">
    <property type="entry name" value="NAZO FAMILY MEMBER"/>
    <property type="match status" value="1"/>
</dbReference>
<dbReference type="EMBL" id="OC859004">
    <property type="protein sequence ID" value="CAD7627100.1"/>
    <property type="molecule type" value="Genomic_DNA"/>
</dbReference>
<dbReference type="InterPro" id="IPR033369">
    <property type="entry name" value="C19orf12"/>
</dbReference>
<evidence type="ECO:0000313" key="3">
    <source>
        <dbReference type="Proteomes" id="UP000759131"/>
    </source>
</evidence>
<dbReference type="AlphaFoldDB" id="A0A7R9KPP8"/>
<name>A0A7R9KPP8_9ACAR</name>
<evidence type="ECO:0000313" key="2">
    <source>
        <dbReference type="EMBL" id="CAD7627100.1"/>
    </source>
</evidence>
<comment type="similarity">
    <text evidence="1">Belongs to the C19orf12 family.</text>
</comment>
<protein>
    <submittedName>
        <fullName evidence="2">Uncharacterized protein</fullName>
    </submittedName>
</protein>
<proteinExistence type="inferred from homology"/>
<gene>
    <name evidence="2" type="ORF">OSB1V03_LOCUS7530</name>
</gene>
<accession>A0A7R9KPP8</accession>
<dbReference type="PANTHER" id="PTHR31493:SF1">
    <property type="entry name" value="PROTEIN C19ORF12"/>
    <property type="match status" value="1"/>
</dbReference>
<evidence type="ECO:0000256" key="1">
    <source>
        <dbReference type="ARBA" id="ARBA00029457"/>
    </source>
</evidence>
<dbReference type="Pfam" id="PF20721">
    <property type="entry name" value="C19orf12"/>
    <property type="match status" value="1"/>
</dbReference>
<dbReference type="OrthoDB" id="5976774at2759"/>
<keyword evidence="3" id="KW-1185">Reference proteome</keyword>
<dbReference type="EMBL" id="CAJPIZ010004429">
    <property type="protein sequence ID" value="CAG2107530.1"/>
    <property type="molecule type" value="Genomic_DNA"/>
</dbReference>
<organism evidence="2">
    <name type="scientific">Medioppia subpectinata</name>
    <dbReference type="NCBI Taxonomy" id="1979941"/>
    <lineage>
        <taxon>Eukaryota</taxon>
        <taxon>Metazoa</taxon>
        <taxon>Ecdysozoa</taxon>
        <taxon>Arthropoda</taxon>
        <taxon>Chelicerata</taxon>
        <taxon>Arachnida</taxon>
        <taxon>Acari</taxon>
        <taxon>Acariformes</taxon>
        <taxon>Sarcoptiformes</taxon>
        <taxon>Oribatida</taxon>
        <taxon>Brachypylina</taxon>
        <taxon>Oppioidea</taxon>
        <taxon>Oppiidae</taxon>
        <taxon>Medioppia</taxon>
    </lineage>
</organism>